<protein>
    <submittedName>
        <fullName evidence="2">VOC family protein</fullName>
    </submittedName>
</protein>
<organism evidence="2 3">
    <name type="scientific">Paenibacillus soyae</name>
    <dbReference type="NCBI Taxonomy" id="2969249"/>
    <lineage>
        <taxon>Bacteria</taxon>
        <taxon>Bacillati</taxon>
        <taxon>Bacillota</taxon>
        <taxon>Bacilli</taxon>
        <taxon>Bacillales</taxon>
        <taxon>Paenibacillaceae</taxon>
        <taxon>Paenibacillus</taxon>
    </lineage>
</organism>
<feature type="domain" description="PhnB-like" evidence="1">
    <location>
        <begin position="16"/>
        <end position="130"/>
    </location>
</feature>
<proteinExistence type="predicted"/>
<dbReference type="Gene3D" id="3.10.180.10">
    <property type="entry name" value="2,3-Dihydroxybiphenyl 1,2-Dioxygenase, domain 1"/>
    <property type="match status" value="1"/>
</dbReference>
<reference evidence="2" key="1">
    <citation type="submission" date="2022-08" db="EMBL/GenBank/DDBJ databases">
        <title>The genomic sequence of strain Paenibacillus sp. SCIV0701.</title>
        <authorList>
            <person name="Zhao H."/>
        </authorList>
    </citation>
    <scope>NUCLEOTIDE SEQUENCE</scope>
    <source>
        <strain evidence="2">SCIV0701</strain>
    </source>
</reference>
<dbReference type="SUPFAM" id="SSF54593">
    <property type="entry name" value="Glyoxalase/Bleomycin resistance protein/Dihydroxybiphenyl dioxygenase"/>
    <property type="match status" value="1"/>
</dbReference>
<dbReference type="Pfam" id="PF06983">
    <property type="entry name" value="3-dmu-9_3-mt"/>
    <property type="match status" value="1"/>
</dbReference>
<evidence type="ECO:0000313" key="3">
    <source>
        <dbReference type="Proteomes" id="UP001141950"/>
    </source>
</evidence>
<dbReference type="AlphaFoldDB" id="A0A9X2S9T3"/>
<dbReference type="RefSeq" id="WP_257448661.1">
    <property type="nucleotide sequence ID" value="NZ_JANIPJ010000013.1"/>
</dbReference>
<gene>
    <name evidence="2" type="ORF">NQZ67_18130</name>
</gene>
<keyword evidence="3" id="KW-1185">Reference proteome</keyword>
<evidence type="ECO:0000259" key="1">
    <source>
        <dbReference type="Pfam" id="PF06983"/>
    </source>
</evidence>
<dbReference type="EMBL" id="JANIPJ010000013">
    <property type="protein sequence ID" value="MCR2805804.1"/>
    <property type="molecule type" value="Genomic_DNA"/>
</dbReference>
<evidence type="ECO:0000313" key="2">
    <source>
        <dbReference type="EMBL" id="MCR2805804.1"/>
    </source>
</evidence>
<dbReference type="InterPro" id="IPR028973">
    <property type="entry name" value="PhnB-like"/>
</dbReference>
<dbReference type="Proteomes" id="UP001141950">
    <property type="component" value="Unassembled WGS sequence"/>
</dbReference>
<comment type="caution">
    <text evidence="2">The sequence shown here is derived from an EMBL/GenBank/DDBJ whole genome shotgun (WGS) entry which is preliminary data.</text>
</comment>
<dbReference type="PANTHER" id="PTHR33990:SF1">
    <property type="entry name" value="PROTEIN YJDN"/>
    <property type="match status" value="1"/>
</dbReference>
<dbReference type="InterPro" id="IPR029068">
    <property type="entry name" value="Glyas_Bleomycin-R_OHBP_Dase"/>
</dbReference>
<sequence length="136" mass="15021">MVFLTNRRSSNRTLSATAQAKFYVEALGGEVVSSLTHGEGMGAENEYKDKIMHMCLAVPGGNLFMADAMEPFQYGTGMYLSLEFQSEAEAQKAFANLAEGGQVKYPFELQPFGIFLGELTDKFGVLWMIIAEQKND</sequence>
<accession>A0A9X2S9T3</accession>
<dbReference type="CDD" id="cd06588">
    <property type="entry name" value="PhnB_like"/>
    <property type="match status" value="1"/>
</dbReference>
<name>A0A9X2S9T3_9BACL</name>
<dbReference type="PANTHER" id="PTHR33990">
    <property type="entry name" value="PROTEIN YJDN-RELATED"/>
    <property type="match status" value="1"/>
</dbReference>